<gene>
    <name evidence="6" type="ORF">ALO_06308</name>
</gene>
<evidence type="ECO:0000313" key="6">
    <source>
        <dbReference type="EMBL" id="EGO64653.1"/>
    </source>
</evidence>
<feature type="binding site" evidence="4">
    <location>
        <begin position="137"/>
        <end position="145"/>
    </location>
    <ligand>
        <name>ATP</name>
        <dbReference type="ChEBI" id="CHEBI:30616"/>
    </ligand>
</feature>
<proteinExistence type="inferred from homology"/>
<name>F7NGS2_9FIRM</name>
<organism evidence="6 7">
    <name type="scientific">Acetonema longum DSM 6540</name>
    <dbReference type="NCBI Taxonomy" id="1009370"/>
    <lineage>
        <taxon>Bacteria</taxon>
        <taxon>Bacillati</taxon>
        <taxon>Bacillota</taxon>
        <taxon>Negativicutes</taxon>
        <taxon>Acetonemataceae</taxon>
        <taxon>Acetonema</taxon>
    </lineage>
</organism>
<dbReference type="PANTHER" id="PTHR23407:SF1">
    <property type="entry name" value="5-FORMYLTETRAHYDROFOLATE CYCLO-LIGASE"/>
    <property type="match status" value="1"/>
</dbReference>
<keyword evidence="5" id="KW-0479">Metal-binding</keyword>
<dbReference type="GO" id="GO:0035999">
    <property type="term" value="P:tetrahydrofolate interconversion"/>
    <property type="evidence" value="ECO:0007669"/>
    <property type="project" value="TreeGrafter"/>
</dbReference>
<comment type="caution">
    <text evidence="6">The sequence shown here is derived from an EMBL/GenBank/DDBJ whole genome shotgun (WGS) entry which is preliminary data.</text>
</comment>
<evidence type="ECO:0000256" key="5">
    <source>
        <dbReference type="RuleBase" id="RU361279"/>
    </source>
</evidence>
<accession>F7NGS2</accession>
<dbReference type="EMBL" id="AFGF01000050">
    <property type="protein sequence ID" value="EGO64653.1"/>
    <property type="molecule type" value="Genomic_DNA"/>
</dbReference>
<dbReference type="Gene3D" id="3.40.50.10420">
    <property type="entry name" value="NagB/RpiA/CoA transferase-like"/>
    <property type="match status" value="1"/>
</dbReference>
<keyword evidence="7" id="KW-1185">Reference proteome</keyword>
<keyword evidence="3 4" id="KW-0067">ATP-binding</keyword>
<evidence type="ECO:0000256" key="4">
    <source>
        <dbReference type="PIRSR" id="PIRSR006806-1"/>
    </source>
</evidence>
<keyword evidence="5" id="KW-0460">Magnesium</keyword>
<dbReference type="Proteomes" id="UP000003240">
    <property type="component" value="Unassembled WGS sequence"/>
</dbReference>
<feature type="binding site" evidence="4">
    <location>
        <begin position="7"/>
        <end position="11"/>
    </location>
    <ligand>
        <name>ATP</name>
        <dbReference type="ChEBI" id="CHEBI:30616"/>
    </ligand>
</feature>
<evidence type="ECO:0000256" key="1">
    <source>
        <dbReference type="ARBA" id="ARBA00010638"/>
    </source>
</evidence>
<feature type="binding site" evidence="4">
    <location>
        <position position="58"/>
    </location>
    <ligand>
        <name>substrate</name>
    </ligand>
</feature>
<dbReference type="STRING" id="1009370.ALO_06308"/>
<dbReference type="eggNOG" id="COG0212">
    <property type="taxonomic scope" value="Bacteria"/>
</dbReference>
<comment type="cofactor">
    <cofactor evidence="5">
        <name>Mg(2+)</name>
        <dbReference type="ChEBI" id="CHEBI:18420"/>
    </cofactor>
</comment>
<dbReference type="SUPFAM" id="SSF100950">
    <property type="entry name" value="NagB/RpiA/CoA transferase-like"/>
    <property type="match status" value="1"/>
</dbReference>
<dbReference type="Pfam" id="PF01812">
    <property type="entry name" value="5-FTHF_cyc-lig"/>
    <property type="match status" value="1"/>
</dbReference>
<dbReference type="PANTHER" id="PTHR23407">
    <property type="entry name" value="ATPASE INHIBITOR/5-FORMYLTETRAHYDROFOLATE CYCLO-LIGASE"/>
    <property type="match status" value="1"/>
</dbReference>
<dbReference type="InterPro" id="IPR037171">
    <property type="entry name" value="NagB/RpiA_transferase-like"/>
</dbReference>
<dbReference type="PIRSF" id="PIRSF006806">
    <property type="entry name" value="FTHF_cligase"/>
    <property type="match status" value="1"/>
</dbReference>
<dbReference type="GO" id="GO:0046872">
    <property type="term" value="F:metal ion binding"/>
    <property type="evidence" value="ECO:0007669"/>
    <property type="project" value="UniProtKB-KW"/>
</dbReference>
<evidence type="ECO:0000256" key="3">
    <source>
        <dbReference type="ARBA" id="ARBA00022840"/>
    </source>
</evidence>
<dbReference type="InterPro" id="IPR002698">
    <property type="entry name" value="FTHF_cligase"/>
</dbReference>
<dbReference type="InterPro" id="IPR024185">
    <property type="entry name" value="FTHF_cligase-like_sf"/>
</dbReference>
<evidence type="ECO:0000313" key="7">
    <source>
        <dbReference type="Proteomes" id="UP000003240"/>
    </source>
</evidence>
<dbReference type="EC" id="6.3.3.2" evidence="5"/>
<keyword evidence="6" id="KW-0436">Ligase</keyword>
<keyword evidence="2 4" id="KW-0547">Nucleotide-binding</keyword>
<comment type="similarity">
    <text evidence="1 5">Belongs to the 5-formyltetrahydrofolate cyclo-ligase family.</text>
</comment>
<protein>
    <recommendedName>
        <fullName evidence="5">5-formyltetrahydrofolate cyclo-ligase</fullName>
        <ecNumber evidence="5">6.3.3.2</ecNumber>
    </recommendedName>
</protein>
<comment type="catalytic activity">
    <reaction evidence="5">
        <text>(6S)-5-formyl-5,6,7,8-tetrahydrofolate + ATP = (6R)-5,10-methenyltetrahydrofolate + ADP + phosphate</text>
        <dbReference type="Rhea" id="RHEA:10488"/>
        <dbReference type="ChEBI" id="CHEBI:30616"/>
        <dbReference type="ChEBI" id="CHEBI:43474"/>
        <dbReference type="ChEBI" id="CHEBI:57455"/>
        <dbReference type="ChEBI" id="CHEBI:57457"/>
        <dbReference type="ChEBI" id="CHEBI:456216"/>
        <dbReference type="EC" id="6.3.3.2"/>
    </reaction>
</comment>
<dbReference type="RefSeq" id="WP_004093923.1">
    <property type="nucleotide sequence ID" value="NZ_AFGF01000050.1"/>
</dbReference>
<reference evidence="6 7" key="1">
    <citation type="journal article" date="2011" name="EMBO J.">
        <title>Structural diversity of bacterial flagellar motors.</title>
        <authorList>
            <person name="Chen S."/>
            <person name="Beeby M."/>
            <person name="Murphy G.E."/>
            <person name="Leadbetter J.R."/>
            <person name="Hendrixson D.R."/>
            <person name="Briegel A."/>
            <person name="Li Z."/>
            <person name="Shi J."/>
            <person name="Tocheva E.I."/>
            <person name="Muller A."/>
            <person name="Dobro M.J."/>
            <person name="Jensen G.J."/>
        </authorList>
    </citation>
    <scope>NUCLEOTIDE SEQUENCE [LARGE SCALE GENOMIC DNA]</scope>
    <source>
        <strain evidence="6 7">DSM 6540</strain>
    </source>
</reference>
<dbReference type="NCBIfam" id="TIGR02727">
    <property type="entry name" value="MTHFS_bact"/>
    <property type="match status" value="1"/>
</dbReference>
<dbReference type="AlphaFoldDB" id="F7NGS2"/>
<dbReference type="GO" id="GO:0030272">
    <property type="term" value="F:5-formyltetrahydrofolate cyclo-ligase activity"/>
    <property type="evidence" value="ECO:0007669"/>
    <property type="project" value="UniProtKB-EC"/>
</dbReference>
<evidence type="ECO:0000256" key="2">
    <source>
        <dbReference type="ARBA" id="ARBA00022741"/>
    </source>
</evidence>
<dbReference type="OrthoDB" id="9801938at2"/>
<sequence length="197" mass="22294">MELQEAKQQLRRYMREERRRRSAQTVAAGSEQITAFFCSWPVYQKSAMVMFYLAMPDEPQTEQMIQDALGRHKRVCVPLLGEKYGEMTAAEITGLDDLVTGKLELKMPDPDKARIISPAAIDLVVVPAVAFDRSGNRLGMGAGYYDRFLPQTPQCIRLGLAWQFQLVDSLPAEKHDVRMQYLLNEGGFLSCDSRDGQ</sequence>
<feature type="binding site" evidence="4">
    <location>
        <position position="53"/>
    </location>
    <ligand>
        <name>substrate</name>
    </ligand>
</feature>
<dbReference type="GO" id="GO:0009396">
    <property type="term" value="P:folic acid-containing compound biosynthetic process"/>
    <property type="evidence" value="ECO:0007669"/>
    <property type="project" value="TreeGrafter"/>
</dbReference>
<dbReference type="GO" id="GO:0005524">
    <property type="term" value="F:ATP binding"/>
    <property type="evidence" value="ECO:0007669"/>
    <property type="project" value="UniProtKB-KW"/>
</dbReference>